<organism evidence="1">
    <name type="scientific">marine sediment metagenome</name>
    <dbReference type="NCBI Taxonomy" id="412755"/>
    <lineage>
        <taxon>unclassified sequences</taxon>
        <taxon>metagenomes</taxon>
        <taxon>ecological metagenomes</taxon>
    </lineage>
</organism>
<reference evidence="1" key="1">
    <citation type="journal article" date="2015" name="Nature">
        <title>Complex archaea that bridge the gap between prokaryotes and eukaryotes.</title>
        <authorList>
            <person name="Spang A."/>
            <person name="Saw J.H."/>
            <person name="Jorgensen S.L."/>
            <person name="Zaremba-Niedzwiedzka K."/>
            <person name="Martijn J."/>
            <person name="Lind A.E."/>
            <person name="van Eijk R."/>
            <person name="Schleper C."/>
            <person name="Guy L."/>
            <person name="Ettema T.J."/>
        </authorList>
    </citation>
    <scope>NUCLEOTIDE SEQUENCE</scope>
</reference>
<name>A0A0F9NTT3_9ZZZZ</name>
<proteinExistence type="predicted"/>
<gene>
    <name evidence="1" type="ORF">LCGC14_0910730</name>
</gene>
<protein>
    <submittedName>
        <fullName evidence="1">Uncharacterized protein</fullName>
    </submittedName>
</protein>
<evidence type="ECO:0000313" key="1">
    <source>
        <dbReference type="EMBL" id="KKN22865.1"/>
    </source>
</evidence>
<comment type="caution">
    <text evidence="1">The sequence shown here is derived from an EMBL/GenBank/DDBJ whole genome shotgun (WGS) entry which is preliminary data.</text>
</comment>
<sequence>MDLTLIYSEIRQLLSISDEYFDLERNINIFFKSEPEENKLEILGDILSFINKFSQFKEIKPFMNSLYMCINNTLEIRLENIFDFEETLIKNSVMHFLQEYINYSQLTQKDQVLQYLTDSLEKLQTQALIMNLGLLLKPMYEDSTYLNKVEKLKSIEVKYDQHNKTEIQIKKEIDSWLKSQDISLNNQEGLKEQLNIEFDRLLLKNNLSKKSEKSKKIHLEVLEMLTMKFTVLSLMEHVPDGSIEPIPIK</sequence>
<dbReference type="AlphaFoldDB" id="A0A0F9NTT3"/>
<accession>A0A0F9NTT3</accession>
<dbReference type="EMBL" id="LAZR01003023">
    <property type="protein sequence ID" value="KKN22865.1"/>
    <property type="molecule type" value="Genomic_DNA"/>
</dbReference>